<keyword evidence="3" id="KW-1185">Reference proteome</keyword>
<dbReference type="Proteomes" id="UP001341840">
    <property type="component" value="Unassembled WGS sequence"/>
</dbReference>
<dbReference type="PANTHER" id="PTHR36766:SF40">
    <property type="entry name" value="DISEASE RESISTANCE PROTEIN RGA3"/>
    <property type="match status" value="1"/>
</dbReference>
<evidence type="ECO:0000313" key="2">
    <source>
        <dbReference type="EMBL" id="MED6160711.1"/>
    </source>
</evidence>
<dbReference type="InterPro" id="IPR032675">
    <property type="entry name" value="LRR_dom_sf"/>
</dbReference>
<gene>
    <name evidence="2" type="ORF">PIB30_053948</name>
</gene>
<evidence type="ECO:0000313" key="3">
    <source>
        <dbReference type="Proteomes" id="UP001341840"/>
    </source>
</evidence>
<evidence type="ECO:0000256" key="1">
    <source>
        <dbReference type="ARBA" id="ARBA00022821"/>
    </source>
</evidence>
<dbReference type="PANTHER" id="PTHR36766">
    <property type="entry name" value="PLANT BROAD-SPECTRUM MILDEW RESISTANCE PROTEIN RPW8"/>
    <property type="match status" value="1"/>
</dbReference>
<keyword evidence="1" id="KW-0611">Plant defense</keyword>
<name>A0ABU6UHJ8_9FABA</name>
<accession>A0ABU6UHJ8</accession>
<dbReference type="EMBL" id="JASCZI010121235">
    <property type="protein sequence ID" value="MED6160711.1"/>
    <property type="molecule type" value="Genomic_DNA"/>
</dbReference>
<dbReference type="SUPFAM" id="SSF52058">
    <property type="entry name" value="L domain-like"/>
    <property type="match status" value="1"/>
</dbReference>
<comment type="caution">
    <text evidence="2">The sequence shown here is derived from an EMBL/GenBank/DDBJ whole genome shotgun (WGS) entry which is preliminary data.</text>
</comment>
<proteinExistence type="predicted"/>
<sequence length="220" mass="24603">MLQPPHAALQRLSINGCFKFVSFLGGLAAPKLTHLDVSWCSKMKALPRDMNTLLPNLHTLNIQGCTEIGQLQEGDLPSNLKELSVAGCKQQVSDLSWMANLEELTHLTIDGRDCDSVKSFPEVGLLPHLPSLTTLHLFFLEYLETLECNKLFHLTSLKTLRFYECPKLKNMAGENLPSSLSLLEIIYCDLLGELCKNKHPDIWPKIAHISTIKVNGQQIV</sequence>
<reference evidence="2 3" key="1">
    <citation type="journal article" date="2023" name="Plants (Basel)">
        <title>Bridging the Gap: Combining Genomics and Transcriptomics Approaches to Understand Stylosanthes scabra, an Orphan Legume from the Brazilian Caatinga.</title>
        <authorList>
            <person name="Ferreira-Neto J.R.C."/>
            <person name="da Silva M.D."/>
            <person name="Binneck E."/>
            <person name="de Melo N.F."/>
            <person name="da Silva R.H."/>
            <person name="de Melo A.L.T.M."/>
            <person name="Pandolfi V."/>
            <person name="Bustamante F.O."/>
            <person name="Brasileiro-Vidal A.C."/>
            <person name="Benko-Iseppon A.M."/>
        </authorList>
    </citation>
    <scope>NUCLEOTIDE SEQUENCE [LARGE SCALE GENOMIC DNA]</scope>
    <source>
        <tissue evidence="2">Leaves</tissue>
    </source>
</reference>
<organism evidence="2 3">
    <name type="scientific">Stylosanthes scabra</name>
    <dbReference type="NCBI Taxonomy" id="79078"/>
    <lineage>
        <taxon>Eukaryota</taxon>
        <taxon>Viridiplantae</taxon>
        <taxon>Streptophyta</taxon>
        <taxon>Embryophyta</taxon>
        <taxon>Tracheophyta</taxon>
        <taxon>Spermatophyta</taxon>
        <taxon>Magnoliopsida</taxon>
        <taxon>eudicotyledons</taxon>
        <taxon>Gunneridae</taxon>
        <taxon>Pentapetalae</taxon>
        <taxon>rosids</taxon>
        <taxon>fabids</taxon>
        <taxon>Fabales</taxon>
        <taxon>Fabaceae</taxon>
        <taxon>Papilionoideae</taxon>
        <taxon>50 kb inversion clade</taxon>
        <taxon>dalbergioids sensu lato</taxon>
        <taxon>Dalbergieae</taxon>
        <taxon>Pterocarpus clade</taxon>
        <taxon>Stylosanthes</taxon>
    </lineage>
</organism>
<dbReference type="Gene3D" id="3.80.10.10">
    <property type="entry name" value="Ribonuclease Inhibitor"/>
    <property type="match status" value="2"/>
</dbReference>
<protein>
    <submittedName>
        <fullName evidence="2">Uncharacterized protein</fullName>
    </submittedName>
</protein>